<keyword evidence="13" id="KW-1185">Reference proteome</keyword>
<keyword evidence="1" id="KW-0808">Transferase</keyword>
<feature type="region of interest" description="Disordered" evidence="9">
    <location>
        <begin position="255"/>
        <end position="279"/>
    </location>
</feature>
<dbReference type="PANTHER" id="PTHR11042">
    <property type="entry name" value="EUKARYOTIC TRANSLATION INITIATION FACTOR 2-ALPHA KINASE EIF2-ALPHA KINASE -RELATED"/>
    <property type="match status" value="1"/>
</dbReference>
<dbReference type="GO" id="GO:0005634">
    <property type="term" value="C:nucleus"/>
    <property type="evidence" value="ECO:0007669"/>
    <property type="project" value="TreeGrafter"/>
</dbReference>
<evidence type="ECO:0000256" key="3">
    <source>
        <dbReference type="ARBA" id="ARBA00022777"/>
    </source>
</evidence>
<keyword evidence="2 7" id="KW-0547">Nucleotide-binding</keyword>
<evidence type="ECO:0000259" key="11">
    <source>
        <dbReference type="PROSITE" id="PS50139"/>
    </source>
</evidence>
<feature type="non-terminal residue" evidence="12">
    <location>
        <position position="466"/>
    </location>
</feature>
<dbReference type="EMBL" id="QNUK01000106">
    <property type="protein sequence ID" value="KAF5901733.1"/>
    <property type="molecule type" value="Genomic_DNA"/>
</dbReference>
<dbReference type="InterPro" id="IPR011009">
    <property type="entry name" value="Kinase-like_dom_sf"/>
</dbReference>
<dbReference type="SUPFAM" id="SSF46785">
    <property type="entry name" value="Winged helix' DNA-binding domain"/>
    <property type="match status" value="2"/>
</dbReference>
<dbReference type="Gene3D" id="3.30.200.20">
    <property type="entry name" value="Phosphorylase Kinase, domain 1"/>
    <property type="match status" value="1"/>
</dbReference>
<dbReference type="Proteomes" id="UP000727407">
    <property type="component" value="Unassembled WGS sequence"/>
</dbReference>
<dbReference type="GO" id="GO:0003726">
    <property type="term" value="F:double-stranded RNA adenosine deaminase activity"/>
    <property type="evidence" value="ECO:0007669"/>
    <property type="project" value="InterPro"/>
</dbReference>
<proteinExistence type="inferred from homology"/>
<dbReference type="Gene3D" id="1.10.10.10">
    <property type="entry name" value="Winged helix-like DNA-binding domain superfamily/Winged helix DNA-binding domain"/>
    <property type="match status" value="2"/>
</dbReference>
<feature type="compositionally biased region" description="Acidic residues" evidence="9">
    <location>
        <begin position="259"/>
        <end position="274"/>
    </location>
</feature>
<dbReference type="PROSITE" id="PS50011">
    <property type="entry name" value="PROTEIN_KINASE_DOM"/>
    <property type="match status" value="1"/>
</dbReference>
<comment type="caution">
    <text evidence="12">The sequence shown here is derived from an EMBL/GenBank/DDBJ whole genome shotgun (WGS) entry which is preliminary data.</text>
</comment>
<dbReference type="SUPFAM" id="SSF56112">
    <property type="entry name" value="Protein kinase-like (PK-like)"/>
    <property type="match status" value="1"/>
</dbReference>
<name>A0A8J4U839_CLAMG</name>
<dbReference type="SMART" id="SM00550">
    <property type="entry name" value="Zalpha"/>
    <property type="match status" value="2"/>
</dbReference>
<keyword evidence="5" id="KW-0694">RNA-binding</keyword>
<keyword evidence="3 12" id="KW-0418">Kinase</keyword>
<evidence type="ECO:0000259" key="10">
    <source>
        <dbReference type="PROSITE" id="PS50011"/>
    </source>
</evidence>
<dbReference type="InterPro" id="IPR036390">
    <property type="entry name" value="WH_DNA-bd_sf"/>
</dbReference>
<dbReference type="GO" id="GO:0003723">
    <property type="term" value="F:RNA binding"/>
    <property type="evidence" value="ECO:0007669"/>
    <property type="project" value="UniProtKB-KW"/>
</dbReference>
<evidence type="ECO:0000256" key="2">
    <source>
        <dbReference type="ARBA" id="ARBA00022741"/>
    </source>
</evidence>
<sequence length="466" mass="52315">MSADAEMEERICAYLRGNGKSTALVISKALSVDKKLVNKHLYDLERSKQVFKTGEQPPVWNLLENHSQKTDEEEEEEEDGAAAAHATGTSREEERVKVLLESGDLKASRIARDLGLETKAVKKKLYSMMEQGHVQKCSRNNTWTLSKGGNEDSDHRLASLSGLSQSFVVIETLGRGGFGCVYKVRHKFDGKIYAVKQVVLTGKADSEAKALAHLDHPNIVRYITCWPGSENWTGERNHLSNTSGSSSDSVIFERSGAEESNDDDYDGEDDEDDIPSGMESLSLNKASAKTSGNYSADELSPSNNRAYLFIQMEFCEGGTLTSWINDRNVMHKQRETVETNKIFYEIISGVEYIHSQKLIHRDLKPDNILFSTNGKVKIGDFGLVAVQENHSKGAINRTVGRGTELYMSPEQGSSKKYNEKTDIFSLGLIWFEMLWKLSTYMERDKLLQNLRNQIFPEGFCTLYVTE</sequence>
<dbReference type="PROSITE" id="PS00107">
    <property type="entry name" value="PROTEIN_KINASE_ATP"/>
    <property type="match status" value="1"/>
</dbReference>
<dbReference type="SMART" id="SM00220">
    <property type="entry name" value="S_TKc"/>
    <property type="match status" value="1"/>
</dbReference>
<evidence type="ECO:0000256" key="7">
    <source>
        <dbReference type="PROSITE-ProRule" id="PRU10141"/>
    </source>
</evidence>
<dbReference type="GO" id="GO:0004694">
    <property type="term" value="F:eukaryotic translation initiation factor 2alpha kinase activity"/>
    <property type="evidence" value="ECO:0007669"/>
    <property type="project" value="TreeGrafter"/>
</dbReference>
<evidence type="ECO:0000256" key="8">
    <source>
        <dbReference type="RuleBase" id="RU000304"/>
    </source>
</evidence>
<keyword evidence="8" id="KW-0723">Serine/threonine-protein kinase</keyword>
<evidence type="ECO:0000256" key="1">
    <source>
        <dbReference type="ARBA" id="ARBA00022679"/>
    </source>
</evidence>
<dbReference type="GO" id="GO:0005737">
    <property type="term" value="C:cytoplasm"/>
    <property type="evidence" value="ECO:0007669"/>
    <property type="project" value="TreeGrafter"/>
</dbReference>
<protein>
    <submittedName>
        <fullName evidence="12">Z-DNA binding protein kinase</fullName>
    </submittedName>
</protein>
<accession>A0A8J4U839</accession>
<dbReference type="InterPro" id="IPR000719">
    <property type="entry name" value="Prot_kinase_dom"/>
</dbReference>
<dbReference type="AlphaFoldDB" id="A0A8J4U839"/>
<evidence type="ECO:0000313" key="12">
    <source>
        <dbReference type="EMBL" id="KAF5901733.1"/>
    </source>
</evidence>
<dbReference type="InterPro" id="IPR036388">
    <property type="entry name" value="WH-like_DNA-bd_sf"/>
</dbReference>
<evidence type="ECO:0000313" key="13">
    <source>
        <dbReference type="Proteomes" id="UP000727407"/>
    </source>
</evidence>
<organism evidence="12 13">
    <name type="scientific">Clarias magur</name>
    <name type="common">Asian catfish</name>
    <name type="synonym">Macropteronotus magur</name>
    <dbReference type="NCBI Taxonomy" id="1594786"/>
    <lineage>
        <taxon>Eukaryota</taxon>
        <taxon>Metazoa</taxon>
        <taxon>Chordata</taxon>
        <taxon>Craniata</taxon>
        <taxon>Vertebrata</taxon>
        <taxon>Euteleostomi</taxon>
        <taxon>Actinopterygii</taxon>
        <taxon>Neopterygii</taxon>
        <taxon>Teleostei</taxon>
        <taxon>Ostariophysi</taxon>
        <taxon>Siluriformes</taxon>
        <taxon>Clariidae</taxon>
        <taxon>Clarias</taxon>
    </lineage>
</organism>
<dbReference type="Pfam" id="PF00069">
    <property type="entry name" value="Pkinase"/>
    <property type="match status" value="2"/>
</dbReference>
<dbReference type="InterPro" id="IPR050339">
    <property type="entry name" value="CC_SR_Kinase"/>
</dbReference>
<dbReference type="InterPro" id="IPR042371">
    <property type="entry name" value="Z_dom"/>
</dbReference>
<feature type="domain" description="Protein kinase" evidence="10">
    <location>
        <begin position="167"/>
        <end position="466"/>
    </location>
</feature>
<dbReference type="PROSITE" id="PS50139">
    <property type="entry name" value="Z_BINDING"/>
    <property type="match status" value="1"/>
</dbReference>
<evidence type="ECO:0000256" key="9">
    <source>
        <dbReference type="SAM" id="MobiDB-lite"/>
    </source>
</evidence>
<reference evidence="12" key="1">
    <citation type="submission" date="2020-07" db="EMBL/GenBank/DDBJ databases">
        <title>Clarias magur genome sequencing, assembly and annotation.</title>
        <authorList>
            <person name="Kushwaha B."/>
            <person name="Kumar R."/>
            <person name="Das P."/>
            <person name="Joshi C.G."/>
            <person name="Kumar D."/>
            <person name="Nagpure N.S."/>
            <person name="Pandey M."/>
            <person name="Agarwal S."/>
            <person name="Srivastava S."/>
            <person name="Singh M."/>
            <person name="Sahoo L."/>
            <person name="Jayasankar P."/>
            <person name="Meher P.K."/>
            <person name="Koringa P.G."/>
            <person name="Iquebal M.A."/>
            <person name="Das S.P."/>
            <person name="Bit A."/>
            <person name="Patnaik S."/>
            <person name="Patel N."/>
            <person name="Shah T.M."/>
            <person name="Hinsu A."/>
            <person name="Jena J.K."/>
        </authorList>
    </citation>
    <scope>NUCLEOTIDE SEQUENCE</scope>
    <source>
        <strain evidence="12">CIFAMagur01</strain>
        <tissue evidence="12">Testis</tissue>
    </source>
</reference>
<dbReference type="PROSITE" id="PS00108">
    <property type="entry name" value="PROTEIN_KINASE_ST"/>
    <property type="match status" value="1"/>
</dbReference>
<dbReference type="Pfam" id="PF02295">
    <property type="entry name" value="z-alpha"/>
    <property type="match status" value="1"/>
</dbReference>
<dbReference type="PANTHER" id="PTHR11042:SF166">
    <property type="entry name" value="EUKARYOTIC TRANSLATION INITIATION FACTOR 2-ALPHA KINASE 3"/>
    <property type="match status" value="1"/>
</dbReference>
<keyword evidence="4 7" id="KW-0067">ATP-binding</keyword>
<feature type="region of interest" description="Disordered" evidence="9">
    <location>
        <begin position="67"/>
        <end position="93"/>
    </location>
</feature>
<dbReference type="OrthoDB" id="341578at2759"/>
<feature type="compositionally biased region" description="Acidic residues" evidence="9">
    <location>
        <begin position="71"/>
        <end position="80"/>
    </location>
</feature>
<dbReference type="InterPro" id="IPR017441">
    <property type="entry name" value="Protein_kinase_ATP_BS"/>
</dbReference>
<feature type="domain" description="Z-binding" evidence="11">
    <location>
        <begin position="1"/>
        <end position="64"/>
    </location>
</feature>
<evidence type="ECO:0000256" key="5">
    <source>
        <dbReference type="ARBA" id="ARBA00022884"/>
    </source>
</evidence>
<feature type="binding site" evidence="7">
    <location>
        <position position="196"/>
    </location>
    <ligand>
        <name>ATP</name>
        <dbReference type="ChEBI" id="CHEBI:30616"/>
    </ligand>
</feature>
<gene>
    <name evidence="12" type="primary">pkz</name>
    <name evidence="12" type="ORF">DAT39_008557</name>
</gene>
<evidence type="ECO:0000256" key="6">
    <source>
        <dbReference type="ARBA" id="ARBA00037982"/>
    </source>
</evidence>
<evidence type="ECO:0000256" key="4">
    <source>
        <dbReference type="ARBA" id="ARBA00022840"/>
    </source>
</evidence>
<comment type="similarity">
    <text evidence="6">Belongs to the protein kinase superfamily. Ser/Thr protein kinase family. GCN2 subfamily.</text>
</comment>
<dbReference type="InterPro" id="IPR008271">
    <property type="entry name" value="Ser/Thr_kinase_AS"/>
</dbReference>
<dbReference type="Gene3D" id="1.10.510.10">
    <property type="entry name" value="Transferase(Phosphotransferase) domain 1"/>
    <property type="match status" value="1"/>
</dbReference>
<dbReference type="GO" id="GO:0005524">
    <property type="term" value="F:ATP binding"/>
    <property type="evidence" value="ECO:0007669"/>
    <property type="project" value="UniProtKB-UniRule"/>
</dbReference>